<accession>A0ABT4QMR8</accession>
<dbReference type="RefSeq" id="WP_269903370.1">
    <property type="nucleotide sequence ID" value="NZ_JAPFQA010000001.1"/>
</dbReference>
<protein>
    <submittedName>
        <fullName evidence="3">Uncharacterized protein</fullName>
    </submittedName>
</protein>
<dbReference type="Proteomes" id="UP001152178">
    <property type="component" value="Unassembled WGS sequence"/>
</dbReference>
<evidence type="ECO:0000313" key="3">
    <source>
        <dbReference type="EMBL" id="MCZ8542709.1"/>
    </source>
</evidence>
<organism evidence="3 4">
    <name type="scientific">Mesorhizobium qingshengii</name>
    <dbReference type="NCBI Taxonomy" id="1165689"/>
    <lineage>
        <taxon>Bacteria</taxon>
        <taxon>Pseudomonadati</taxon>
        <taxon>Pseudomonadota</taxon>
        <taxon>Alphaproteobacteria</taxon>
        <taxon>Hyphomicrobiales</taxon>
        <taxon>Phyllobacteriaceae</taxon>
        <taxon>Mesorhizobium</taxon>
    </lineage>
</organism>
<feature type="signal peptide" evidence="2">
    <location>
        <begin position="1"/>
        <end position="19"/>
    </location>
</feature>
<evidence type="ECO:0000256" key="1">
    <source>
        <dbReference type="SAM" id="MobiDB-lite"/>
    </source>
</evidence>
<keyword evidence="2" id="KW-0732">Signal</keyword>
<evidence type="ECO:0000313" key="4">
    <source>
        <dbReference type="Proteomes" id="UP001152178"/>
    </source>
</evidence>
<sequence>MFVALRLLTAVLGITQAGSAIFPTGVVYSNWSDESEEAKVCEIILDVSNPPSREVVKFIALAGYNKFDGTVLAGFLMAAADLEANSKYRIVRISDAAFSARTFNSLGHLDYQVYDDGTVMATTQDSRLAMAFINAVFSGTYELRFARSDSDTEMQTYKIASAPGEPVVGNFTHCLDHLAIESNRLRSCASTKGSPLPEGGGSGLSLTMGQGGQPIAHPRQGRTWANQT</sequence>
<feature type="chain" id="PRO_5046742999" evidence="2">
    <location>
        <begin position="20"/>
        <end position="228"/>
    </location>
</feature>
<name>A0ABT4QMR8_9HYPH</name>
<dbReference type="EMBL" id="JAPFQA010000001">
    <property type="protein sequence ID" value="MCZ8542709.1"/>
    <property type="molecule type" value="Genomic_DNA"/>
</dbReference>
<evidence type="ECO:0000256" key="2">
    <source>
        <dbReference type="SAM" id="SignalP"/>
    </source>
</evidence>
<comment type="caution">
    <text evidence="3">The sequence shown here is derived from an EMBL/GenBank/DDBJ whole genome shotgun (WGS) entry which is preliminary data.</text>
</comment>
<proteinExistence type="predicted"/>
<feature type="region of interest" description="Disordered" evidence="1">
    <location>
        <begin position="189"/>
        <end position="228"/>
    </location>
</feature>
<gene>
    <name evidence="3" type="ORF">OOJ09_00855</name>
</gene>
<reference evidence="3" key="1">
    <citation type="submission" date="2022-11" db="EMBL/GenBank/DDBJ databases">
        <authorList>
            <person name="Coimbra C."/>
        </authorList>
    </citation>
    <scope>NUCLEOTIDE SEQUENCE</scope>
    <source>
        <strain evidence="3">Jales19</strain>
    </source>
</reference>
<keyword evidence="4" id="KW-1185">Reference proteome</keyword>